<feature type="transmembrane region" description="Helical" evidence="7">
    <location>
        <begin position="33"/>
        <end position="53"/>
    </location>
</feature>
<dbReference type="GO" id="GO:0000139">
    <property type="term" value="C:Golgi membrane"/>
    <property type="evidence" value="ECO:0007669"/>
    <property type="project" value="UniProtKB-SubCell"/>
</dbReference>
<dbReference type="GO" id="GO:0042147">
    <property type="term" value="P:retrograde transport, endosome to Golgi"/>
    <property type="evidence" value="ECO:0007669"/>
    <property type="project" value="InterPro"/>
</dbReference>
<evidence type="ECO:0000313" key="8">
    <source>
        <dbReference type="EMBL" id="GHP02741.1"/>
    </source>
</evidence>
<evidence type="ECO:0000256" key="1">
    <source>
        <dbReference type="ARBA" id="ARBA00004653"/>
    </source>
</evidence>
<dbReference type="GO" id="GO:0005829">
    <property type="term" value="C:cytosol"/>
    <property type="evidence" value="ECO:0007669"/>
    <property type="project" value="GOC"/>
</dbReference>
<dbReference type="GO" id="GO:0006888">
    <property type="term" value="P:endoplasmic reticulum to Golgi vesicle-mediated transport"/>
    <property type="evidence" value="ECO:0007669"/>
    <property type="project" value="InterPro"/>
</dbReference>
<keyword evidence="2 7" id="KW-0812">Transmembrane</keyword>
<protein>
    <submittedName>
        <fullName evidence="8">Uncharacterized protein</fullName>
    </submittedName>
</protein>
<reference evidence="8" key="1">
    <citation type="submission" date="2020-10" db="EMBL/GenBank/DDBJ databases">
        <title>Unveiling of a novel bifunctional photoreceptor, Dualchrome1, isolated from a cosmopolitan green alga.</title>
        <authorList>
            <person name="Suzuki S."/>
            <person name="Kawachi M."/>
        </authorList>
    </citation>
    <scope>NUCLEOTIDE SEQUENCE</scope>
    <source>
        <strain evidence="8">NIES 2893</strain>
    </source>
</reference>
<evidence type="ECO:0000256" key="3">
    <source>
        <dbReference type="ARBA" id="ARBA00022989"/>
    </source>
</evidence>
<dbReference type="PANTHER" id="PTHR21493:SF9">
    <property type="entry name" value="GOLGI TRANSPORT PROTEIN 1-RELATED"/>
    <property type="match status" value="1"/>
</dbReference>
<dbReference type="Pfam" id="PF04178">
    <property type="entry name" value="Got1"/>
    <property type="match status" value="1"/>
</dbReference>
<dbReference type="AlphaFoldDB" id="A0A830HAX3"/>
<dbReference type="InterPro" id="IPR045176">
    <property type="entry name" value="Got1"/>
</dbReference>
<proteinExistence type="inferred from homology"/>
<comment type="caution">
    <text evidence="8">The sequence shown here is derived from an EMBL/GenBank/DDBJ whole genome shotgun (WGS) entry which is preliminary data.</text>
</comment>
<organism evidence="8 9">
    <name type="scientific">Pycnococcus provasolii</name>
    <dbReference type="NCBI Taxonomy" id="41880"/>
    <lineage>
        <taxon>Eukaryota</taxon>
        <taxon>Viridiplantae</taxon>
        <taxon>Chlorophyta</taxon>
        <taxon>Pseudoscourfieldiophyceae</taxon>
        <taxon>Pseudoscourfieldiales</taxon>
        <taxon>Pycnococcaceae</taxon>
        <taxon>Pycnococcus</taxon>
    </lineage>
</organism>
<keyword evidence="5 7" id="KW-0472">Membrane</keyword>
<gene>
    <name evidence="8" type="ORF">PPROV_000149600</name>
</gene>
<accession>A0A830HAX3</accession>
<dbReference type="InterPro" id="IPR007305">
    <property type="entry name" value="Vesicle_transpt_Got1/SFT2"/>
</dbReference>
<evidence type="ECO:0000313" key="9">
    <source>
        <dbReference type="Proteomes" id="UP000660262"/>
    </source>
</evidence>
<dbReference type="Proteomes" id="UP000660262">
    <property type="component" value="Unassembled WGS sequence"/>
</dbReference>
<evidence type="ECO:0000256" key="6">
    <source>
        <dbReference type="ARBA" id="ARBA00025799"/>
    </source>
</evidence>
<evidence type="ECO:0000256" key="4">
    <source>
        <dbReference type="ARBA" id="ARBA00023034"/>
    </source>
</evidence>
<evidence type="ECO:0000256" key="2">
    <source>
        <dbReference type="ARBA" id="ARBA00022692"/>
    </source>
</evidence>
<evidence type="ECO:0000256" key="5">
    <source>
        <dbReference type="ARBA" id="ARBA00023136"/>
    </source>
</evidence>
<comment type="similarity">
    <text evidence="6">Belongs to the GOT1 family.</text>
</comment>
<dbReference type="OrthoDB" id="204784at2759"/>
<feature type="transmembrane region" description="Helical" evidence="7">
    <location>
        <begin position="65"/>
        <end position="82"/>
    </location>
</feature>
<evidence type="ECO:0000256" key="7">
    <source>
        <dbReference type="SAM" id="Phobius"/>
    </source>
</evidence>
<sequence>MDDSKKIGIGLTGFGLLFFMLGVMLFFDRGLLAMGNILFLSGVALTIGPSATLKFFTSARNAKGALLFGFGFFLVVIKWPLFGFLIQSYGFLLLFRGFLPTVVMFLRQLPVVGTALNMPGVKTVINKIAPASTPLPV</sequence>
<comment type="subcellular location">
    <subcellularLocation>
        <location evidence="1">Golgi apparatus membrane</location>
        <topology evidence="1">Multi-pass membrane protein</topology>
    </subcellularLocation>
</comment>
<keyword evidence="4" id="KW-0333">Golgi apparatus</keyword>
<dbReference type="PANTHER" id="PTHR21493">
    <property type="entry name" value="CGI-141-RELATED/LIPASE CONTAINING PROTEIN"/>
    <property type="match status" value="1"/>
</dbReference>
<name>A0A830HAX3_9CHLO</name>
<keyword evidence="3 7" id="KW-1133">Transmembrane helix</keyword>
<feature type="transmembrane region" description="Helical" evidence="7">
    <location>
        <begin position="7"/>
        <end position="27"/>
    </location>
</feature>
<keyword evidence="9" id="KW-1185">Reference proteome</keyword>
<dbReference type="EMBL" id="BNJQ01000004">
    <property type="protein sequence ID" value="GHP02741.1"/>
    <property type="molecule type" value="Genomic_DNA"/>
</dbReference>